<evidence type="ECO:0000256" key="2">
    <source>
        <dbReference type="ARBA" id="ARBA00022692"/>
    </source>
</evidence>
<dbReference type="GO" id="GO:0005524">
    <property type="term" value="F:ATP binding"/>
    <property type="evidence" value="ECO:0007669"/>
    <property type="project" value="UniProtKB-KW"/>
</dbReference>
<evidence type="ECO:0000313" key="11">
    <source>
        <dbReference type="Proteomes" id="UP000179807"/>
    </source>
</evidence>
<evidence type="ECO:0000256" key="3">
    <source>
        <dbReference type="ARBA" id="ARBA00022741"/>
    </source>
</evidence>
<keyword evidence="11" id="KW-1185">Reference proteome</keyword>
<dbReference type="InterPro" id="IPR017871">
    <property type="entry name" value="ABC_transporter-like_CS"/>
</dbReference>
<dbReference type="GO" id="GO:0016887">
    <property type="term" value="F:ATP hydrolysis activity"/>
    <property type="evidence" value="ECO:0007669"/>
    <property type="project" value="InterPro"/>
</dbReference>
<dbReference type="EMBL" id="MLAK01001149">
    <property type="protein sequence ID" value="OHS96840.1"/>
    <property type="molecule type" value="Genomic_DNA"/>
</dbReference>
<protein>
    <submittedName>
        <fullName evidence="10">ABC transporter family protein</fullName>
    </submittedName>
</protein>
<keyword evidence="4" id="KW-0067">ATP-binding</keyword>
<sequence length="598" mass="67279">MRNITTQVFSTQGSNDDVEIEITGWEWIKIIKLMKNKWIYIIALITNIFSFSGPFIYSSIQGRLATVLIDSRFDTSDEFLESTNKLTNLLIFAAFILFLMNVISSITDAIKSPQYLREIRTAVFKALLNQELGYFDTLQTGIVLSRLQDDTTNAFEAYTTKLMTFVRMIVNWFFGFFILLSINLKVTLIAMICLPFFGLTQFLGNKAIRKIWKDYSESTEAVGAKAEEILSSFRTVRSFDAENREYKAYKDKLKNVHNVEVRASRVHGAKECGSQIALWTTTSLILFYLGLLASRGEIEPGAIINIMYMMQAWSNSFAGIFSNITQLQQSNVSSAKLVDILERKSKVPINVGCKMGNVTGRITFRNVTFSYPGRDEPAIDNLSFTVDPGETVAIVGESGCGKSTTLLLLQRFYDPQNGEILVDDYNIKNVDPISLRSQIAIVPQNPVMFTMTVKDNIRYGKPDADRDKVIQAAEIANAHNFVRQLSKGYKTEVEQNSLSGGQKQRLCIARAVMISAPILLLDEATAALDTESERLVQDALQNYRQGKTAILIAHRLATVRNADRIIVMNKGKIVETGTHDELIEKSGFYAHLIQHQLQ</sequence>
<dbReference type="SMART" id="SM00382">
    <property type="entry name" value="AAA"/>
    <property type="match status" value="1"/>
</dbReference>
<feature type="domain" description="ABC transmembrane type-1" evidence="9">
    <location>
        <begin position="41"/>
        <end position="329"/>
    </location>
</feature>
<feature type="transmembrane region" description="Helical" evidence="7">
    <location>
        <begin position="169"/>
        <end position="197"/>
    </location>
</feature>
<dbReference type="InterPro" id="IPR036640">
    <property type="entry name" value="ABC1_TM_sf"/>
</dbReference>
<dbReference type="InterPro" id="IPR011527">
    <property type="entry name" value="ABC1_TM_dom"/>
</dbReference>
<dbReference type="InterPro" id="IPR003593">
    <property type="entry name" value="AAA+_ATPase"/>
</dbReference>
<dbReference type="Proteomes" id="UP000179807">
    <property type="component" value="Unassembled WGS sequence"/>
</dbReference>
<evidence type="ECO:0000256" key="5">
    <source>
        <dbReference type="ARBA" id="ARBA00022989"/>
    </source>
</evidence>
<feature type="transmembrane region" description="Helical" evidence="7">
    <location>
        <begin position="38"/>
        <end position="57"/>
    </location>
</feature>
<dbReference type="VEuPathDB" id="TrichDB:TRFO_09730"/>
<dbReference type="FunFam" id="3.40.50.300:FF:000218">
    <property type="entry name" value="Multidrug ABC transporter ATP-binding protein"/>
    <property type="match status" value="1"/>
</dbReference>
<evidence type="ECO:0000256" key="7">
    <source>
        <dbReference type="SAM" id="Phobius"/>
    </source>
</evidence>
<evidence type="ECO:0000256" key="1">
    <source>
        <dbReference type="ARBA" id="ARBA00004141"/>
    </source>
</evidence>
<evidence type="ECO:0000256" key="4">
    <source>
        <dbReference type="ARBA" id="ARBA00022840"/>
    </source>
</evidence>
<organism evidence="10 11">
    <name type="scientific">Tritrichomonas foetus</name>
    <dbReference type="NCBI Taxonomy" id="1144522"/>
    <lineage>
        <taxon>Eukaryota</taxon>
        <taxon>Metamonada</taxon>
        <taxon>Parabasalia</taxon>
        <taxon>Tritrichomonadida</taxon>
        <taxon>Tritrichomonadidae</taxon>
        <taxon>Tritrichomonas</taxon>
    </lineage>
</organism>
<accession>A0A1J4JCK7</accession>
<evidence type="ECO:0000259" key="9">
    <source>
        <dbReference type="PROSITE" id="PS50929"/>
    </source>
</evidence>
<dbReference type="PROSITE" id="PS00211">
    <property type="entry name" value="ABC_TRANSPORTER_1"/>
    <property type="match status" value="1"/>
</dbReference>
<proteinExistence type="predicted"/>
<reference evidence="10" key="1">
    <citation type="submission" date="2016-10" db="EMBL/GenBank/DDBJ databases">
        <authorList>
            <person name="Benchimol M."/>
            <person name="Almeida L.G."/>
            <person name="Vasconcelos A.T."/>
            <person name="Perreira-Neves A."/>
            <person name="Rosa I.A."/>
            <person name="Tasca T."/>
            <person name="Bogo M.R."/>
            <person name="de Souza W."/>
        </authorList>
    </citation>
    <scope>NUCLEOTIDE SEQUENCE [LARGE SCALE GENOMIC DNA]</scope>
    <source>
        <strain evidence="10">K</strain>
    </source>
</reference>
<comment type="caution">
    <text evidence="10">The sequence shown here is derived from an EMBL/GenBank/DDBJ whole genome shotgun (WGS) entry which is preliminary data.</text>
</comment>
<dbReference type="Gene3D" id="1.20.1560.10">
    <property type="entry name" value="ABC transporter type 1, transmembrane domain"/>
    <property type="match status" value="1"/>
</dbReference>
<feature type="transmembrane region" description="Helical" evidence="7">
    <location>
        <begin position="89"/>
        <end position="110"/>
    </location>
</feature>
<keyword evidence="5 7" id="KW-1133">Transmembrane helix</keyword>
<dbReference type="SUPFAM" id="SSF52540">
    <property type="entry name" value="P-loop containing nucleoside triphosphate hydrolases"/>
    <property type="match status" value="1"/>
</dbReference>
<dbReference type="OrthoDB" id="6500128at2759"/>
<dbReference type="InterPro" id="IPR003439">
    <property type="entry name" value="ABC_transporter-like_ATP-bd"/>
</dbReference>
<dbReference type="Pfam" id="PF00664">
    <property type="entry name" value="ABC_membrane"/>
    <property type="match status" value="1"/>
</dbReference>
<dbReference type="InterPro" id="IPR027417">
    <property type="entry name" value="P-loop_NTPase"/>
</dbReference>
<dbReference type="SUPFAM" id="SSF90123">
    <property type="entry name" value="ABC transporter transmembrane region"/>
    <property type="match status" value="1"/>
</dbReference>
<dbReference type="AlphaFoldDB" id="A0A1J4JCK7"/>
<dbReference type="InterPro" id="IPR039421">
    <property type="entry name" value="Type_1_exporter"/>
</dbReference>
<dbReference type="PANTHER" id="PTHR43394">
    <property type="entry name" value="ATP-DEPENDENT PERMEASE MDL1, MITOCHONDRIAL"/>
    <property type="match status" value="1"/>
</dbReference>
<evidence type="ECO:0000259" key="8">
    <source>
        <dbReference type="PROSITE" id="PS50893"/>
    </source>
</evidence>
<keyword evidence="2 7" id="KW-0812">Transmembrane</keyword>
<gene>
    <name evidence="10" type="ORF">TRFO_09730</name>
</gene>
<feature type="domain" description="ABC transporter" evidence="8">
    <location>
        <begin position="362"/>
        <end position="595"/>
    </location>
</feature>
<evidence type="ECO:0000256" key="6">
    <source>
        <dbReference type="ARBA" id="ARBA00023136"/>
    </source>
</evidence>
<name>A0A1J4JCK7_9EUKA</name>
<comment type="subcellular location">
    <subcellularLocation>
        <location evidence="1">Membrane</location>
        <topology evidence="1">Multi-pass membrane protein</topology>
    </subcellularLocation>
</comment>
<dbReference type="PANTHER" id="PTHR43394:SF1">
    <property type="entry name" value="ATP-BINDING CASSETTE SUB-FAMILY B MEMBER 10, MITOCHONDRIAL"/>
    <property type="match status" value="1"/>
</dbReference>
<dbReference type="Pfam" id="PF00005">
    <property type="entry name" value="ABC_tran"/>
    <property type="match status" value="1"/>
</dbReference>
<dbReference type="GO" id="GO:0016020">
    <property type="term" value="C:membrane"/>
    <property type="evidence" value="ECO:0007669"/>
    <property type="project" value="UniProtKB-SubCell"/>
</dbReference>
<dbReference type="GO" id="GO:0015421">
    <property type="term" value="F:ABC-type oligopeptide transporter activity"/>
    <property type="evidence" value="ECO:0007669"/>
    <property type="project" value="TreeGrafter"/>
</dbReference>
<dbReference type="GeneID" id="94829733"/>
<dbReference type="RefSeq" id="XP_068349977.1">
    <property type="nucleotide sequence ID" value="XM_068495029.1"/>
</dbReference>
<dbReference type="Gene3D" id="3.40.50.300">
    <property type="entry name" value="P-loop containing nucleotide triphosphate hydrolases"/>
    <property type="match status" value="1"/>
</dbReference>
<keyword evidence="6 7" id="KW-0472">Membrane</keyword>
<dbReference type="PROSITE" id="PS50893">
    <property type="entry name" value="ABC_TRANSPORTER_2"/>
    <property type="match status" value="1"/>
</dbReference>
<evidence type="ECO:0000313" key="10">
    <source>
        <dbReference type="EMBL" id="OHS96840.1"/>
    </source>
</evidence>
<dbReference type="PROSITE" id="PS50929">
    <property type="entry name" value="ABC_TM1F"/>
    <property type="match status" value="1"/>
</dbReference>
<keyword evidence="3" id="KW-0547">Nucleotide-binding</keyword>